<evidence type="ECO:0000256" key="6">
    <source>
        <dbReference type="SAM" id="Coils"/>
    </source>
</evidence>
<evidence type="ECO:0000256" key="3">
    <source>
        <dbReference type="ARBA" id="ARBA00012483"/>
    </source>
</evidence>
<keyword evidence="4" id="KW-0808">Transferase</keyword>
<dbReference type="PROSITE" id="PS51698">
    <property type="entry name" value="U_BOX"/>
    <property type="match status" value="1"/>
</dbReference>
<dbReference type="AlphaFoldDB" id="A0A2G9HV59"/>
<keyword evidence="9" id="KW-1185">Reference proteome</keyword>
<dbReference type="Pfam" id="PF00514">
    <property type="entry name" value="Arm"/>
    <property type="match status" value="1"/>
</dbReference>
<organism evidence="8 9">
    <name type="scientific">Handroanthus impetiginosus</name>
    <dbReference type="NCBI Taxonomy" id="429701"/>
    <lineage>
        <taxon>Eukaryota</taxon>
        <taxon>Viridiplantae</taxon>
        <taxon>Streptophyta</taxon>
        <taxon>Embryophyta</taxon>
        <taxon>Tracheophyta</taxon>
        <taxon>Spermatophyta</taxon>
        <taxon>Magnoliopsida</taxon>
        <taxon>eudicotyledons</taxon>
        <taxon>Gunneridae</taxon>
        <taxon>Pentapetalae</taxon>
        <taxon>asterids</taxon>
        <taxon>lamiids</taxon>
        <taxon>Lamiales</taxon>
        <taxon>Bignoniaceae</taxon>
        <taxon>Crescentiina</taxon>
        <taxon>Tabebuia alliance</taxon>
        <taxon>Handroanthus</taxon>
    </lineage>
</organism>
<reference evidence="9" key="1">
    <citation type="journal article" date="2018" name="Gigascience">
        <title>Genome assembly of the Pink Ipe (Handroanthus impetiginosus, Bignoniaceae), a highly valued, ecologically keystone Neotropical timber forest tree.</title>
        <authorList>
            <person name="Silva-Junior O.B."/>
            <person name="Grattapaglia D."/>
            <person name="Novaes E."/>
            <person name="Collevatti R.G."/>
        </authorList>
    </citation>
    <scope>NUCLEOTIDE SEQUENCE [LARGE SCALE GENOMIC DNA]</scope>
    <source>
        <strain evidence="9">cv. UFG-1</strain>
    </source>
</reference>
<feature type="coiled-coil region" evidence="6">
    <location>
        <begin position="59"/>
        <end position="86"/>
    </location>
</feature>
<dbReference type="InterPro" id="IPR013083">
    <property type="entry name" value="Znf_RING/FYVE/PHD"/>
</dbReference>
<dbReference type="InterPro" id="IPR000225">
    <property type="entry name" value="Armadillo"/>
</dbReference>
<dbReference type="EC" id="2.3.2.27" evidence="3"/>
<sequence length="999" mass="111852">MENHMASESLLDTSNSISEVVDIARDVPIQTDNFKKFSSFLDRIASFVQELSKFEVKNFEIINKALENLKVEIEFAKQLVLDCKNRNKIYLFVSCKRIVEDLDNCTKNISRVLSIFASGSLDVPAERNEWLMNLCKNMPDVKYHVSEVEEEILQKIETGLVDRNNDRSFASDLLVRIAESVGIELSERKTEFENFKDEMERIESRTDASRMEQIVLLLSNADILTTPKEKEMKYFTKRNSLGRKLLEPLPSFYCPITADVMVDPVETSSGHTFERAAIEKWLSDGNNLCPLTKTPLSRSSLRPNKTLGQSIEEWKNRNTMISITSMKPEIQSSDEEEVLCSIEKLRGLCERSELHREWIVMEEYIPIITGLLSAKKREVRVHSLAILYSLAKDSEDNKERIAKVNDSSITYIVRSLARRVDESMLSLQLLLELSRSNGVREMIGRAQGCILLLVTLASSDDAEASEYAREVLDNLAAIDENVIQMARAKFFKPLLQRLCEGPVDVQTIMAETLADIELTDHNKLCLSSEGALKPLLQMLHNSDIEVKGVAVKAIEHLLGVAPNGLQLIKEGAKDPLFELLFCHTLSSRKLREHAAKSIMHLAVSTTSPEASEGQISLLETQEDIFKLFSLISYVAVDMQEILLLAFHAMCKSPSGLNIRSYLRQISAVKVLIQLCELDELVVRANAVKLFYYLTEDGDHATFSEHVNKKCITCLLKIIKTSDNEDETAAAFGIISHLPQNPQISENLLECGTLEVIFDCLTSRNVHSSQENTIVESASKALCRFTLPSHIEIQKRVAEAGMIPILVKLLESGSPLTKRNAAISLKQFSESSRELSVPVRRSHILGCCMRSPEPKCPVHSGICTIESSFCLLEAKAVRPLVVVLEEPDDEACKASLDAILTLIDGLQLQSGCKILEEAGAVPPIIKFLNSSCVDLQEKALRALQRIFRMIEYKTKHGKSAQTLLVDITQRGSRDTKSLAAKILAQLNVLNEQSSFFSGAV</sequence>
<evidence type="ECO:0000256" key="5">
    <source>
        <dbReference type="ARBA" id="ARBA00022737"/>
    </source>
</evidence>
<dbReference type="Gene3D" id="3.30.40.10">
    <property type="entry name" value="Zinc/RING finger domain, C3HC4 (zinc finger)"/>
    <property type="match status" value="1"/>
</dbReference>
<dbReference type="EMBL" id="NKXS01000945">
    <property type="protein sequence ID" value="PIN21407.1"/>
    <property type="molecule type" value="Genomic_DNA"/>
</dbReference>
<comment type="caution">
    <text evidence="8">The sequence shown here is derived from an EMBL/GenBank/DDBJ whole genome shotgun (WGS) entry which is preliminary data.</text>
</comment>
<comment type="pathway">
    <text evidence="2">Protein modification; protein ubiquitination.</text>
</comment>
<gene>
    <name evidence="8" type="ORF">CDL12_05880</name>
</gene>
<protein>
    <recommendedName>
        <fullName evidence="3">RING-type E3 ubiquitin transferase</fullName>
        <ecNumber evidence="3">2.3.2.27</ecNumber>
    </recommendedName>
</protein>
<dbReference type="InterPro" id="IPR011989">
    <property type="entry name" value="ARM-like"/>
</dbReference>
<dbReference type="CDD" id="cd16664">
    <property type="entry name" value="RING-Ubox_PUB"/>
    <property type="match status" value="1"/>
</dbReference>
<dbReference type="GO" id="GO:0016567">
    <property type="term" value="P:protein ubiquitination"/>
    <property type="evidence" value="ECO:0007669"/>
    <property type="project" value="UniProtKB-UniPathway"/>
</dbReference>
<dbReference type="Gene3D" id="1.25.10.10">
    <property type="entry name" value="Leucine-rich Repeat Variant"/>
    <property type="match status" value="3"/>
</dbReference>
<evidence type="ECO:0000313" key="8">
    <source>
        <dbReference type="EMBL" id="PIN21407.1"/>
    </source>
</evidence>
<dbReference type="Pfam" id="PF04564">
    <property type="entry name" value="U-box"/>
    <property type="match status" value="1"/>
</dbReference>
<keyword evidence="5" id="KW-0677">Repeat</keyword>
<dbReference type="SUPFAM" id="SSF57850">
    <property type="entry name" value="RING/U-box"/>
    <property type="match status" value="1"/>
</dbReference>
<dbReference type="InterPro" id="IPR003613">
    <property type="entry name" value="Ubox_domain"/>
</dbReference>
<dbReference type="InterPro" id="IPR016024">
    <property type="entry name" value="ARM-type_fold"/>
</dbReference>
<accession>A0A2G9HV59</accession>
<dbReference type="SMART" id="SM00504">
    <property type="entry name" value="Ubox"/>
    <property type="match status" value="1"/>
</dbReference>
<evidence type="ECO:0000313" key="9">
    <source>
        <dbReference type="Proteomes" id="UP000231279"/>
    </source>
</evidence>
<dbReference type="OrthoDB" id="7537227at2759"/>
<evidence type="ECO:0000256" key="4">
    <source>
        <dbReference type="ARBA" id="ARBA00022679"/>
    </source>
</evidence>
<feature type="domain" description="U-box" evidence="7">
    <location>
        <begin position="247"/>
        <end position="321"/>
    </location>
</feature>
<evidence type="ECO:0000256" key="1">
    <source>
        <dbReference type="ARBA" id="ARBA00000900"/>
    </source>
</evidence>
<dbReference type="UniPathway" id="UPA00143"/>
<dbReference type="InterPro" id="IPR052608">
    <property type="entry name" value="U-box_domain_protein"/>
</dbReference>
<name>A0A2G9HV59_9LAMI</name>
<dbReference type="Proteomes" id="UP000231279">
    <property type="component" value="Unassembled WGS sequence"/>
</dbReference>
<dbReference type="GO" id="GO:0061630">
    <property type="term" value="F:ubiquitin protein ligase activity"/>
    <property type="evidence" value="ECO:0007669"/>
    <property type="project" value="UniProtKB-EC"/>
</dbReference>
<dbReference type="InterPro" id="IPR045210">
    <property type="entry name" value="RING-Ubox_PUB"/>
</dbReference>
<proteinExistence type="predicted"/>
<dbReference type="PANTHER" id="PTHR45958:SF8">
    <property type="entry name" value="U-BOX DOMAIN-CONTAINING PROTEIN 44-LIKE"/>
    <property type="match status" value="1"/>
</dbReference>
<evidence type="ECO:0000256" key="2">
    <source>
        <dbReference type="ARBA" id="ARBA00004906"/>
    </source>
</evidence>
<dbReference type="PANTHER" id="PTHR45958">
    <property type="entry name" value="RING-TYPE E3 UBIQUITIN TRANSFERASE"/>
    <property type="match status" value="1"/>
</dbReference>
<comment type="catalytic activity">
    <reaction evidence="1">
        <text>S-ubiquitinyl-[E2 ubiquitin-conjugating enzyme]-L-cysteine + [acceptor protein]-L-lysine = [E2 ubiquitin-conjugating enzyme]-L-cysteine + N(6)-ubiquitinyl-[acceptor protein]-L-lysine.</text>
        <dbReference type="EC" id="2.3.2.27"/>
    </reaction>
</comment>
<dbReference type="SMART" id="SM00185">
    <property type="entry name" value="ARM"/>
    <property type="match status" value="5"/>
</dbReference>
<keyword evidence="6" id="KW-0175">Coiled coil</keyword>
<evidence type="ECO:0000259" key="7">
    <source>
        <dbReference type="PROSITE" id="PS51698"/>
    </source>
</evidence>
<dbReference type="STRING" id="429701.A0A2G9HV59"/>
<dbReference type="SUPFAM" id="SSF48371">
    <property type="entry name" value="ARM repeat"/>
    <property type="match status" value="3"/>
</dbReference>